<keyword evidence="2" id="KW-1185">Reference proteome</keyword>
<accession>E6LD69</accession>
<reference evidence="1 2" key="1">
    <citation type="submission" date="2010-12" db="EMBL/GenBank/DDBJ databases">
        <authorList>
            <person name="Muzny D."/>
            <person name="Qin X."/>
            <person name="Deng J."/>
            <person name="Jiang H."/>
            <person name="Liu Y."/>
            <person name="Qu J."/>
            <person name="Song X.-Z."/>
            <person name="Zhang L."/>
            <person name="Thornton R."/>
            <person name="Coyle M."/>
            <person name="Francisco L."/>
            <person name="Jackson L."/>
            <person name="Javaid M."/>
            <person name="Korchina V."/>
            <person name="Kovar C."/>
            <person name="Mata R."/>
            <person name="Mathew T."/>
            <person name="Ngo R."/>
            <person name="Nguyen L."/>
            <person name="Nguyen N."/>
            <person name="Okwuonu G."/>
            <person name="Ongeri F."/>
            <person name="Pham C."/>
            <person name="Simmons D."/>
            <person name="Wilczek-Boney K."/>
            <person name="Hale W."/>
            <person name="Jakkamsetti A."/>
            <person name="Pham P."/>
            <person name="Ruth R."/>
            <person name="San Lucas F."/>
            <person name="Warren J."/>
            <person name="Zhang J."/>
            <person name="Zhao Z."/>
            <person name="Zhou C."/>
            <person name="Zhu D."/>
            <person name="Lee S."/>
            <person name="Bess C."/>
            <person name="Blankenburg K."/>
            <person name="Forbes L."/>
            <person name="Fu Q."/>
            <person name="Gubbala S."/>
            <person name="Hirani K."/>
            <person name="Jayaseelan J.C."/>
            <person name="Lara F."/>
            <person name="Munidasa M."/>
            <person name="Palculict T."/>
            <person name="Patil S."/>
            <person name="Pu L.-L."/>
            <person name="Saada N."/>
            <person name="Tang L."/>
            <person name="Weissenberger G."/>
            <person name="Zhu Y."/>
            <person name="Hemphill L."/>
            <person name="Shang Y."/>
            <person name="Youmans B."/>
            <person name="Ayvaz T."/>
            <person name="Ross M."/>
            <person name="Santibanez J."/>
            <person name="Aqrawi P."/>
            <person name="Gross S."/>
            <person name="Joshi V."/>
            <person name="Fowler G."/>
            <person name="Nazareth L."/>
            <person name="Reid J."/>
            <person name="Worley K."/>
            <person name="Petrosino J."/>
            <person name="Highlander S."/>
            <person name="Gibbs R."/>
        </authorList>
    </citation>
    <scope>NUCLEOTIDE SEQUENCE [LARGE SCALE GENOMIC DNA]</scope>
    <source>
        <strain evidence="2">DSM 15952 / CCUG 50447 / LMG 22039 / TP 1.5</strain>
    </source>
</reference>
<comment type="caution">
    <text evidence="1">The sequence shown here is derived from an EMBL/GenBank/DDBJ whole genome shotgun (WGS) entry which is preliminary data.</text>
</comment>
<evidence type="ECO:0000313" key="2">
    <source>
        <dbReference type="Proteomes" id="UP000010296"/>
    </source>
</evidence>
<proteinExistence type="predicted"/>
<organism evidence="1 2">
    <name type="scientific">Enterococcus italicus (strain DSM 15952 / CCUG 50447 / LMG 22039 / TP 1.5)</name>
    <dbReference type="NCBI Taxonomy" id="888064"/>
    <lineage>
        <taxon>Bacteria</taxon>
        <taxon>Bacillati</taxon>
        <taxon>Bacillota</taxon>
        <taxon>Bacilli</taxon>
        <taxon>Lactobacillales</taxon>
        <taxon>Enterococcaceae</taxon>
        <taxon>Enterococcus</taxon>
    </lineage>
</organism>
<protein>
    <submittedName>
        <fullName evidence="1">Uncharacterized protein</fullName>
    </submittedName>
</protein>
<dbReference type="AlphaFoldDB" id="E6LD69"/>
<sequence>MLRFHYNEKGMRISFQFNLSYFLSKQQNSVTICKEIAIRHTRNFCIIIKEIS</sequence>
<name>E6LD69_ENTI1</name>
<gene>
    <name evidence="1" type="ORF">HMPREF9088_0309</name>
</gene>
<dbReference type="HOGENOM" id="CLU_3079640_0_0_9"/>
<dbReference type="EMBL" id="AEPV01000011">
    <property type="protein sequence ID" value="EFU74850.1"/>
    <property type="molecule type" value="Genomic_DNA"/>
</dbReference>
<dbReference type="STRING" id="888064.HMPREF9088_0309"/>
<dbReference type="Proteomes" id="UP000010296">
    <property type="component" value="Unassembled WGS sequence"/>
</dbReference>
<evidence type="ECO:0000313" key="1">
    <source>
        <dbReference type="EMBL" id="EFU74850.1"/>
    </source>
</evidence>